<proteinExistence type="predicted"/>
<name>A0ABU2C2Z9_9BURK</name>
<dbReference type="Proteomes" id="UP001180487">
    <property type="component" value="Unassembled WGS sequence"/>
</dbReference>
<dbReference type="Gene3D" id="2.20.130.30">
    <property type="entry name" value="Protein of unknown function DUF2782"/>
    <property type="match status" value="1"/>
</dbReference>
<organism evidence="2 3">
    <name type="scientific">Rhodoferax ferrireducens</name>
    <dbReference type="NCBI Taxonomy" id="192843"/>
    <lineage>
        <taxon>Bacteria</taxon>
        <taxon>Pseudomonadati</taxon>
        <taxon>Pseudomonadota</taxon>
        <taxon>Betaproteobacteria</taxon>
        <taxon>Burkholderiales</taxon>
        <taxon>Comamonadaceae</taxon>
        <taxon>Rhodoferax</taxon>
    </lineage>
</organism>
<feature type="chain" id="PRO_5046746045" description="DUF2782 domain-containing protein" evidence="1">
    <location>
        <begin position="24"/>
        <end position="104"/>
    </location>
</feature>
<protein>
    <recommendedName>
        <fullName evidence="4">DUF2782 domain-containing protein</fullName>
    </recommendedName>
</protein>
<reference evidence="2 3" key="1">
    <citation type="submission" date="2023-07" db="EMBL/GenBank/DDBJ databases">
        <title>Sorghum-associated microbial communities from plants grown in Nebraska, USA.</title>
        <authorList>
            <person name="Schachtman D."/>
        </authorList>
    </citation>
    <scope>NUCLEOTIDE SEQUENCE [LARGE SCALE GENOMIC DNA]</scope>
    <source>
        <strain evidence="2 3">BE313</strain>
    </source>
</reference>
<keyword evidence="1" id="KW-0732">Signal</keyword>
<dbReference type="RefSeq" id="WP_116605983.1">
    <property type="nucleotide sequence ID" value="NZ_JAVDXT010000001.1"/>
</dbReference>
<accession>A0ABU2C2Z9</accession>
<evidence type="ECO:0008006" key="4">
    <source>
        <dbReference type="Google" id="ProtNLM"/>
    </source>
</evidence>
<evidence type="ECO:0000313" key="3">
    <source>
        <dbReference type="Proteomes" id="UP001180487"/>
    </source>
</evidence>
<feature type="signal peptide" evidence="1">
    <location>
        <begin position="1"/>
        <end position="23"/>
    </location>
</feature>
<evidence type="ECO:0000313" key="2">
    <source>
        <dbReference type="EMBL" id="MDR7375711.1"/>
    </source>
</evidence>
<evidence type="ECO:0000256" key="1">
    <source>
        <dbReference type="SAM" id="SignalP"/>
    </source>
</evidence>
<comment type="caution">
    <text evidence="2">The sequence shown here is derived from an EMBL/GenBank/DDBJ whole genome shotgun (WGS) entry which is preliminary data.</text>
</comment>
<dbReference type="EMBL" id="JAVDXT010000001">
    <property type="protein sequence ID" value="MDR7375711.1"/>
    <property type="molecule type" value="Genomic_DNA"/>
</dbReference>
<keyword evidence="3" id="KW-1185">Reference proteome</keyword>
<gene>
    <name evidence="2" type="ORF">J2X19_000369</name>
</gene>
<sequence>MRALHILTPVLSLTLLGLSPAWAQTPAAPAAPIDQRIQRIEVQDSGARINELRVGGETQNITVQPSNGMPAYEVVPANGSRRAMDERDGGSGSVGQRVWKLLSF</sequence>